<gene>
    <name evidence="2" type="ORF">NOCA1160009</name>
</gene>
<dbReference type="EMBL" id="CZKB01000008">
    <property type="protein sequence ID" value="CUR58694.1"/>
    <property type="molecule type" value="Genomic_DNA"/>
</dbReference>
<proteinExistence type="predicted"/>
<keyword evidence="2" id="KW-0808">Transferase</keyword>
<accession>A0A2P2C9L3</accession>
<reference evidence="2" key="1">
    <citation type="submission" date="2015-08" db="EMBL/GenBank/DDBJ databases">
        <authorList>
            <person name="Babu N.S."/>
            <person name="Beckwith C.J."/>
            <person name="Beseler K.G."/>
            <person name="Brison A."/>
            <person name="Carone J.V."/>
            <person name="Caskin T.P."/>
            <person name="Diamond M."/>
            <person name="Durham M.E."/>
            <person name="Foxe J.M."/>
            <person name="Go M."/>
            <person name="Henderson B.A."/>
            <person name="Jones I.B."/>
            <person name="McGettigan J.A."/>
            <person name="Micheletti S.J."/>
            <person name="Nasrallah M.E."/>
            <person name="Ortiz D."/>
            <person name="Piller C.R."/>
            <person name="Privatt S.R."/>
            <person name="Schneider S.L."/>
            <person name="Sharp S."/>
            <person name="Smith T.C."/>
            <person name="Stanton J.D."/>
            <person name="Ullery H.E."/>
            <person name="Wilson R.J."/>
            <person name="Serrano M.G."/>
            <person name="Buck G."/>
            <person name="Lee V."/>
            <person name="Wang Y."/>
            <person name="Carvalho R."/>
            <person name="Voegtly L."/>
            <person name="Shi R."/>
            <person name="Duckworth R."/>
            <person name="Johnson A."/>
            <person name="Loviza R."/>
            <person name="Walstead R."/>
            <person name="Shah Z."/>
            <person name="Kiflezghi M."/>
            <person name="Wade K."/>
            <person name="Ball S.L."/>
            <person name="Bradley K.W."/>
            <person name="Asai D.J."/>
            <person name="Bowman C.A."/>
            <person name="Russell D.A."/>
            <person name="Pope W.H."/>
            <person name="Jacobs-Sera D."/>
            <person name="Hendrix R.W."/>
            <person name="Hatfull G.F."/>
        </authorList>
    </citation>
    <scope>NUCLEOTIDE SEQUENCE</scope>
</reference>
<dbReference type="PANTHER" id="PTHR43591:SF24">
    <property type="entry name" value="2-METHOXY-6-POLYPRENYL-1,4-BENZOQUINOL METHYLASE, MITOCHONDRIAL"/>
    <property type="match status" value="1"/>
</dbReference>
<protein>
    <submittedName>
        <fullName evidence="2">Methyltransferase type 11</fullName>
    </submittedName>
</protein>
<sequence>MTIEHDAPADHAEFAPPEAWDEIAAGYAEHVAPGEQPLSAAALRLVGLSPGEELLDVAAGPGGLGLAAARLGANVLATDWAPLMVAQFDARAQSEGLTNATARVMDAHVLDLEDDRFDVTGSQFGVMLVPDQMVALREMVRVTKPGGRVLIVAYGSPQEFEALQLFIEALQSVAEDFEGLPDPPPLEFQASDPDVLRDRLVAAGLRDVRVDTSQQERIELSTGQDLWDWMSFSNPITGILLDGLNVSTADRARMRAVLDEMVRRRAGETSVAVLTAPLNIGWGRKDAR</sequence>
<evidence type="ECO:0000259" key="1">
    <source>
        <dbReference type="Pfam" id="PF08241"/>
    </source>
</evidence>
<dbReference type="PANTHER" id="PTHR43591">
    <property type="entry name" value="METHYLTRANSFERASE"/>
    <property type="match status" value="1"/>
</dbReference>
<dbReference type="InterPro" id="IPR013216">
    <property type="entry name" value="Methyltransf_11"/>
</dbReference>
<dbReference type="AlphaFoldDB" id="A0A2P2C9L3"/>
<name>A0A2P2C9L3_9ZZZZ</name>
<dbReference type="Pfam" id="PF08241">
    <property type="entry name" value="Methyltransf_11"/>
    <property type="match status" value="1"/>
</dbReference>
<dbReference type="Gene3D" id="3.40.50.150">
    <property type="entry name" value="Vaccinia Virus protein VP39"/>
    <property type="match status" value="1"/>
</dbReference>
<feature type="domain" description="Methyltransferase type 11" evidence="1">
    <location>
        <begin position="55"/>
        <end position="151"/>
    </location>
</feature>
<evidence type="ECO:0000313" key="2">
    <source>
        <dbReference type="EMBL" id="CUR58694.1"/>
    </source>
</evidence>
<organism evidence="2">
    <name type="scientific">metagenome</name>
    <dbReference type="NCBI Taxonomy" id="256318"/>
    <lineage>
        <taxon>unclassified sequences</taxon>
        <taxon>metagenomes</taxon>
    </lineage>
</organism>
<keyword evidence="2" id="KW-0489">Methyltransferase</keyword>
<dbReference type="CDD" id="cd02440">
    <property type="entry name" value="AdoMet_MTases"/>
    <property type="match status" value="1"/>
</dbReference>
<dbReference type="InterPro" id="IPR029063">
    <property type="entry name" value="SAM-dependent_MTases_sf"/>
</dbReference>
<dbReference type="GO" id="GO:0032259">
    <property type="term" value="P:methylation"/>
    <property type="evidence" value="ECO:0007669"/>
    <property type="project" value="UniProtKB-KW"/>
</dbReference>
<dbReference type="SUPFAM" id="SSF53335">
    <property type="entry name" value="S-adenosyl-L-methionine-dependent methyltransferases"/>
    <property type="match status" value="1"/>
</dbReference>
<dbReference type="GO" id="GO:0008757">
    <property type="term" value="F:S-adenosylmethionine-dependent methyltransferase activity"/>
    <property type="evidence" value="ECO:0007669"/>
    <property type="project" value="InterPro"/>
</dbReference>